<dbReference type="GO" id="GO:0030288">
    <property type="term" value="C:outer membrane-bounded periplasmic space"/>
    <property type="evidence" value="ECO:0007669"/>
    <property type="project" value="TreeGrafter"/>
</dbReference>
<evidence type="ECO:0000259" key="3">
    <source>
        <dbReference type="Pfam" id="PF00149"/>
    </source>
</evidence>
<feature type="domain" description="Calcineurin-like phosphoesterase" evidence="3">
    <location>
        <begin position="10"/>
        <end position="247"/>
    </location>
</feature>
<dbReference type="KEGG" id="tau:Tola_0807"/>
<dbReference type="EMBL" id="CP001616">
    <property type="protein sequence ID" value="ACQ92435.1"/>
    <property type="molecule type" value="Genomic_DNA"/>
</dbReference>
<sequence length="576" mass="63473">MSALLGRFYLAHINDTHSHFDETTLPLRLALPDGHTDIRLHCGGFPRLAGFIKHARQRAIIEQMPFLLLDAGDSFQGTLYFSCFKGQANAALLNQLGVDAMVVGNHELDTGNTPLANFLRQIRFPLLAANWDLAGEAEDKPTRMQNHPLMVSWQNPAHPKPYIVKWMNDVPVAVFGLVLENMADIAAPDGDSRFLPVVETAKSVIAQIHAAGIEHIILLSHLGYTRDCQLAQEVDGISLIVGGHTHTLQGDFSAVGLADEHPYGERCNQTLVLQAGYNSLMVGLANIALLSGGQMRIEEGGNVLLTSDDAKLQSQHGEPLFPLQQRTIRRFLRQQPQITMIQQDAAMERIIARNYRSKLHRYASDQVVSLPRGLRHVRIPDERGGSQVAPLVAEAMLFQAREMGVGVDVAIFNAGGARISLPPGPVSAAELAGRLLPFASTISHFDVRGGQLRQALEGAIVNALELGGSGSFPYPADLRYSYQASAPRGQRIQQLHVKDRHGRWQLFDEQRDYRLITTSYTAMGKEGYHALLEQRSEPELLGLIISDAFINYARSRGILTPPAEILYQLNLARLVS</sequence>
<dbReference type="RefSeq" id="WP_012729034.1">
    <property type="nucleotide sequence ID" value="NC_012691.1"/>
</dbReference>
<dbReference type="Gene3D" id="3.90.780.10">
    <property type="entry name" value="5'-Nucleotidase, C-terminal domain"/>
    <property type="match status" value="1"/>
</dbReference>
<dbReference type="InterPro" id="IPR029052">
    <property type="entry name" value="Metallo-depent_PP-like"/>
</dbReference>
<evidence type="ECO:0000313" key="6">
    <source>
        <dbReference type="Proteomes" id="UP000009073"/>
    </source>
</evidence>
<organism evidence="5 6">
    <name type="scientific">Tolumonas auensis (strain DSM 9187 / NBRC 110442 / TA 4)</name>
    <dbReference type="NCBI Taxonomy" id="595494"/>
    <lineage>
        <taxon>Bacteria</taxon>
        <taxon>Pseudomonadati</taxon>
        <taxon>Pseudomonadota</taxon>
        <taxon>Gammaproteobacteria</taxon>
        <taxon>Aeromonadales</taxon>
        <taxon>Aeromonadaceae</taxon>
        <taxon>Tolumonas</taxon>
    </lineage>
</organism>
<protein>
    <submittedName>
        <fullName evidence="5">5'-Nucleotidase domain protein</fullName>
    </submittedName>
</protein>
<dbReference type="GO" id="GO:0008768">
    <property type="term" value="F:UDP-sugar diphosphatase activity"/>
    <property type="evidence" value="ECO:0007669"/>
    <property type="project" value="TreeGrafter"/>
</dbReference>
<dbReference type="AlphaFoldDB" id="C4LBK0"/>
<comment type="similarity">
    <text evidence="2">Belongs to the 5'-nucleotidase family.</text>
</comment>
<name>C4LBK0_TOLAT</name>
<dbReference type="SUPFAM" id="SSF56300">
    <property type="entry name" value="Metallo-dependent phosphatases"/>
    <property type="match status" value="1"/>
</dbReference>
<dbReference type="eggNOG" id="COG0737">
    <property type="taxonomic scope" value="Bacteria"/>
</dbReference>
<dbReference type="GO" id="GO:0008253">
    <property type="term" value="F:5'-nucleotidase activity"/>
    <property type="evidence" value="ECO:0007669"/>
    <property type="project" value="TreeGrafter"/>
</dbReference>
<dbReference type="InterPro" id="IPR006179">
    <property type="entry name" value="5_nucleotidase/apyrase"/>
</dbReference>
<evidence type="ECO:0000259" key="4">
    <source>
        <dbReference type="Pfam" id="PF02872"/>
    </source>
</evidence>
<proteinExistence type="inferred from homology"/>
<feature type="domain" description="5'-Nucleotidase C-terminal" evidence="4">
    <location>
        <begin position="381"/>
        <end position="531"/>
    </location>
</feature>
<keyword evidence="2" id="KW-0547">Nucleotide-binding</keyword>
<dbReference type="STRING" id="595494.Tola_0807"/>
<dbReference type="PANTHER" id="PTHR11575">
    <property type="entry name" value="5'-NUCLEOTIDASE-RELATED"/>
    <property type="match status" value="1"/>
</dbReference>
<dbReference type="GO" id="GO:0009166">
    <property type="term" value="P:nucleotide catabolic process"/>
    <property type="evidence" value="ECO:0007669"/>
    <property type="project" value="InterPro"/>
</dbReference>
<dbReference type="Gene3D" id="3.60.21.10">
    <property type="match status" value="1"/>
</dbReference>
<dbReference type="HOGENOM" id="CLU_005854_7_1_6"/>
<reference evidence="5 6" key="2">
    <citation type="journal article" date="2011" name="Stand. Genomic Sci.">
        <title>Complete genome sequence of Tolumonas auensis type strain (TA 4).</title>
        <authorList>
            <person name="Chertkov O."/>
            <person name="Copeland A."/>
            <person name="Lucas S."/>
            <person name="Lapidus A."/>
            <person name="Berry K.W."/>
            <person name="Detter J.C."/>
            <person name="Del Rio T.G."/>
            <person name="Hammon N."/>
            <person name="Dalin E."/>
            <person name="Tice H."/>
            <person name="Pitluck S."/>
            <person name="Richardson P."/>
            <person name="Bruce D."/>
            <person name="Goodwin L."/>
            <person name="Han C."/>
            <person name="Tapia R."/>
            <person name="Saunders E."/>
            <person name="Schmutz J."/>
            <person name="Brettin T."/>
            <person name="Larimer F."/>
            <person name="Land M."/>
            <person name="Hauser L."/>
            <person name="Spring S."/>
            <person name="Rohde M."/>
            <person name="Kyrpides N.C."/>
            <person name="Ivanova N."/>
            <person name="Goker M."/>
            <person name="Beller H.R."/>
            <person name="Klenk H.P."/>
            <person name="Woyke T."/>
        </authorList>
    </citation>
    <scope>NUCLEOTIDE SEQUENCE [LARGE SCALE GENOMIC DNA]</scope>
    <source>
        <strain evidence="6">DSM 9187 / TA4</strain>
    </source>
</reference>
<keyword evidence="6" id="KW-1185">Reference proteome</keyword>
<dbReference type="SUPFAM" id="SSF55816">
    <property type="entry name" value="5'-nucleotidase (syn. UDP-sugar hydrolase), C-terminal domain"/>
    <property type="match status" value="1"/>
</dbReference>
<keyword evidence="1" id="KW-0732">Signal</keyword>
<keyword evidence="2" id="KW-0378">Hydrolase</keyword>
<dbReference type="Proteomes" id="UP000009073">
    <property type="component" value="Chromosome"/>
</dbReference>
<evidence type="ECO:0000256" key="2">
    <source>
        <dbReference type="RuleBase" id="RU362119"/>
    </source>
</evidence>
<dbReference type="Pfam" id="PF00149">
    <property type="entry name" value="Metallophos"/>
    <property type="match status" value="1"/>
</dbReference>
<evidence type="ECO:0000313" key="5">
    <source>
        <dbReference type="EMBL" id="ACQ92435.1"/>
    </source>
</evidence>
<dbReference type="Pfam" id="PF02872">
    <property type="entry name" value="5_nucleotid_C"/>
    <property type="match status" value="1"/>
</dbReference>
<gene>
    <name evidence="5" type="ordered locus">Tola_0807</name>
</gene>
<dbReference type="InterPro" id="IPR036907">
    <property type="entry name" value="5'-Nucleotdase_C_sf"/>
</dbReference>
<dbReference type="PRINTS" id="PR01607">
    <property type="entry name" value="APYRASEFAMLY"/>
</dbReference>
<reference evidence="6" key="1">
    <citation type="submission" date="2009-05" db="EMBL/GenBank/DDBJ databases">
        <title>Complete sequence of Tolumonas auensis DSM 9187.</title>
        <authorList>
            <consortium name="US DOE Joint Genome Institute"/>
            <person name="Lucas S."/>
            <person name="Copeland A."/>
            <person name="Lapidus A."/>
            <person name="Glavina del Rio T."/>
            <person name="Tice H."/>
            <person name="Bruce D."/>
            <person name="Goodwin L."/>
            <person name="Pitluck S."/>
            <person name="Chertkov O."/>
            <person name="Brettin T."/>
            <person name="Detter J.C."/>
            <person name="Han C."/>
            <person name="Larimer F."/>
            <person name="Land M."/>
            <person name="Hauser L."/>
            <person name="Kyrpides N."/>
            <person name="Mikhailova N."/>
            <person name="Spring S."/>
            <person name="Beller H."/>
        </authorList>
    </citation>
    <scope>NUCLEOTIDE SEQUENCE [LARGE SCALE GENOMIC DNA]</scope>
    <source>
        <strain evidence="6">DSM 9187 / TA4</strain>
    </source>
</reference>
<evidence type="ECO:0000256" key="1">
    <source>
        <dbReference type="ARBA" id="ARBA00022729"/>
    </source>
</evidence>
<dbReference type="GO" id="GO:0000166">
    <property type="term" value="F:nucleotide binding"/>
    <property type="evidence" value="ECO:0007669"/>
    <property type="project" value="UniProtKB-KW"/>
</dbReference>
<dbReference type="InterPro" id="IPR008334">
    <property type="entry name" value="5'-Nucleotdase_C"/>
</dbReference>
<dbReference type="PANTHER" id="PTHR11575:SF24">
    <property type="entry name" value="5'-NUCLEOTIDASE"/>
    <property type="match status" value="1"/>
</dbReference>
<accession>C4LBK0</accession>
<dbReference type="InterPro" id="IPR004843">
    <property type="entry name" value="Calcineurin-like_PHP"/>
</dbReference>